<organism evidence="1 2">
    <name type="scientific">Thiorhodovibrio winogradskyi</name>
    <dbReference type="NCBI Taxonomy" id="77007"/>
    <lineage>
        <taxon>Bacteria</taxon>
        <taxon>Pseudomonadati</taxon>
        <taxon>Pseudomonadota</taxon>
        <taxon>Gammaproteobacteria</taxon>
        <taxon>Chromatiales</taxon>
        <taxon>Chromatiaceae</taxon>
        <taxon>Thiorhodovibrio</taxon>
    </lineage>
</organism>
<sequence length="119" mass="14235">MRHLVDLFDECDRHLQALGEAMQRCPQPLTDAHFIPRDPNLIATLDQFAYRFAKLQDAMSTQLFRRFCVQTLQEPVETRPFIDILNLLERYNYLPSTKRWQEIREIRHQISHEYCLSTA</sequence>
<keyword evidence="2" id="KW-1185">Reference proteome</keyword>
<dbReference type="EMBL" id="CP121472">
    <property type="protein sequence ID" value="WPL18310.1"/>
    <property type="molecule type" value="Genomic_DNA"/>
</dbReference>
<evidence type="ECO:0000313" key="2">
    <source>
        <dbReference type="Proteomes" id="UP001432180"/>
    </source>
</evidence>
<evidence type="ECO:0000313" key="1">
    <source>
        <dbReference type="EMBL" id="WPL18310.1"/>
    </source>
</evidence>
<dbReference type="Gene3D" id="1.20.120.330">
    <property type="entry name" value="Nucleotidyltransferases domain 2"/>
    <property type="match status" value="1"/>
</dbReference>
<dbReference type="RefSeq" id="WP_328984078.1">
    <property type="nucleotide sequence ID" value="NZ_CP121472.1"/>
</dbReference>
<gene>
    <name evidence="1" type="ORF">Thiowin_03380</name>
</gene>
<reference evidence="1 2" key="1">
    <citation type="journal article" date="2023" name="Microorganisms">
        <title>Thiorhodovibrio frisius and Trv. litoralis spp. nov., Two Novel Members from a Clade of Fastidious Purple Sulfur Bacteria That Exhibit Unique Red-Shifted Light-Harvesting Capabilities.</title>
        <authorList>
            <person name="Methner A."/>
            <person name="Kuzyk S.B."/>
            <person name="Petersen J."/>
            <person name="Bauer S."/>
            <person name="Brinkmann H."/>
            <person name="Sichau K."/>
            <person name="Wanner G."/>
            <person name="Wolf J."/>
            <person name="Neumann-Schaal M."/>
            <person name="Henke P."/>
            <person name="Tank M."/>
            <person name="Sproer C."/>
            <person name="Bunk B."/>
            <person name="Overmann J."/>
        </authorList>
    </citation>
    <scope>NUCLEOTIDE SEQUENCE [LARGE SCALE GENOMIC DNA]</scope>
    <source>
        <strain evidence="1 2">DSM 6702</strain>
    </source>
</reference>
<protein>
    <submittedName>
        <fullName evidence="1">Uncharacterized protein</fullName>
    </submittedName>
</protein>
<accession>A0ABZ0SF95</accession>
<proteinExistence type="predicted"/>
<name>A0ABZ0SF95_9GAMM</name>
<dbReference type="SUPFAM" id="SSF81593">
    <property type="entry name" value="Nucleotidyltransferase substrate binding subunit/domain"/>
    <property type="match status" value="1"/>
</dbReference>
<dbReference type="Proteomes" id="UP001432180">
    <property type="component" value="Chromosome"/>
</dbReference>